<dbReference type="InterPro" id="IPR015421">
    <property type="entry name" value="PyrdxlP-dep_Trfase_major"/>
</dbReference>
<dbReference type="Proteomes" id="UP000435649">
    <property type="component" value="Unassembled WGS sequence"/>
</dbReference>
<gene>
    <name evidence="8" type="ORF">FYJ85_04525</name>
</gene>
<evidence type="ECO:0000256" key="2">
    <source>
        <dbReference type="ARBA" id="ARBA00007441"/>
    </source>
</evidence>
<dbReference type="PANTHER" id="PTHR46383:SF3">
    <property type="entry name" value="ASPARTATE AMINOTRANSFERASE-RELATED"/>
    <property type="match status" value="1"/>
</dbReference>
<proteinExistence type="inferred from homology"/>
<comment type="similarity">
    <text evidence="2 6">Belongs to the class-I pyridoxal-phosphate-dependent aminotransferase family.</text>
</comment>
<dbReference type="PANTHER" id="PTHR46383">
    <property type="entry name" value="ASPARTATE AMINOTRANSFERASE"/>
    <property type="match status" value="1"/>
</dbReference>
<dbReference type="Gene3D" id="3.40.640.10">
    <property type="entry name" value="Type I PLP-dependent aspartate aminotransferase-like (Major domain)"/>
    <property type="match status" value="1"/>
</dbReference>
<dbReference type="InterPro" id="IPR004839">
    <property type="entry name" value="Aminotransferase_I/II_large"/>
</dbReference>
<dbReference type="Pfam" id="PF00155">
    <property type="entry name" value="Aminotran_1_2"/>
    <property type="match status" value="1"/>
</dbReference>
<evidence type="ECO:0000256" key="5">
    <source>
        <dbReference type="ARBA" id="ARBA00022898"/>
    </source>
</evidence>
<dbReference type="FunFam" id="3.40.640.10:FF:000033">
    <property type="entry name" value="Aspartate aminotransferase"/>
    <property type="match status" value="1"/>
</dbReference>
<evidence type="ECO:0000256" key="4">
    <source>
        <dbReference type="ARBA" id="ARBA00022679"/>
    </source>
</evidence>
<protein>
    <recommendedName>
        <fullName evidence="6">Aminotransferase</fullName>
        <ecNumber evidence="6">2.6.1.-</ecNumber>
    </recommendedName>
</protein>
<sequence length="394" mass="43788">MNDSKCVRKGFVADHIKSLPKSGIRRFFDLVNTMDDVISLGVGEPDFVTPWTIRETGIFSLEKGHTSYTSNLGTPALRREVCRYVRDNYHVSYRPEDECIITIGVSEALDIAMRALLDPGDEVLYTEPCFVSYPAEVRMAHGIPVPIETKVEDAFALDPAVLRRKITPRTKVLLLNFPCNPTGAVMPLESLKEVAAIAMEHDLVVITDEIYSELLYEGEHVSIASLPGMRDRTLFLHGFSKAFAMTGWRVGYACGPREIIDAMMKVHQYAIMCASTMAQEAALEALRNGEKEMLRMRESYCERRNLMVDGLNRIGLDCLLPKGAFYTFPSVKSTGLSSTEFAEQLLKAEKVAVVPGVAFGACGEGFVRCCYATSASDLIEAIDRMGRFVQSLKH</sequence>
<dbReference type="InterPro" id="IPR050596">
    <property type="entry name" value="AspAT/PAT-like"/>
</dbReference>
<dbReference type="GO" id="GO:0030170">
    <property type="term" value="F:pyridoxal phosphate binding"/>
    <property type="evidence" value="ECO:0007669"/>
    <property type="project" value="InterPro"/>
</dbReference>
<keyword evidence="5" id="KW-0663">Pyridoxal phosphate</keyword>
<dbReference type="EC" id="2.6.1.-" evidence="6"/>
<reference evidence="8 9" key="1">
    <citation type="submission" date="2019-08" db="EMBL/GenBank/DDBJ databases">
        <title>In-depth cultivation of the pig gut microbiome towards novel bacterial diversity and tailored functional studies.</title>
        <authorList>
            <person name="Wylensek D."/>
            <person name="Hitch T.C.A."/>
            <person name="Clavel T."/>
        </authorList>
    </citation>
    <scope>NUCLEOTIDE SEQUENCE [LARGE SCALE GENOMIC DNA]</scope>
    <source>
        <strain evidence="8 9">BBE-744-WT-12</strain>
    </source>
</reference>
<keyword evidence="4 6" id="KW-0808">Transferase</keyword>
<dbReference type="GO" id="GO:0006520">
    <property type="term" value="P:amino acid metabolic process"/>
    <property type="evidence" value="ECO:0007669"/>
    <property type="project" value="InterPro"/>
</dbReference>
<evidence type="ECO:0000313" key="8">
    <source>
        <dbReference type="EMBL" id="MST96313.1"/>
    </source>
</evidence>
<dbReference type="InterPro" id="IPR015422">
    <property type="entry name" value="PyrdxlP-dep_Trfase_small"/>
</dbReference>
<dbReference type="PROSITE" id="PS00105">
    <property type="entry name" value="AA_TRANSFER_CLASS_1"/>
    <property type="match status" value="1"/>
</dbReference>
<evidence type="ECO:0000256" key="1">
    <source>
        <dbReference type="ARBA" id="ARBA00001933"/>
    </source>
</evidence>
<dbReference type="GO" id="GO:0008483">
    <property type="term" value="F:transaminase activity"/>
    <property type="evidence" value="ECO:0007669"/>
    <property type="project" value="UniProtKB-KW"/>
</dbReference>
<dbReference type="AlphaFoldDB" id="A0A844FZH3"/>
<accession>A0A844FZH3</accession>
<keyword evidence="9" id="KW-1185">Reference proteome</keyword>
<dbReference type="Gene3D" id="3.90.1150.10">
    <property type="entry name" value="Aspartate Aminotransferase, domain 1"/>
    <property type="match status" value="1"/>
</dbReference>
<evidence type="ECO:0000256" key="6">
    <source>
        <dbReference type="RuleBase" id="RU000481"/>
    </source>
</evidence>
<evidence type="ECO:0000259" key="7">
    <source>
        <dbReference type="Pfam" id="PF00155"/>
    </source>
</evidence>
<name>A0A844FZH3_9BACT</name>
<dbReference type="SUPFAM" id="SSF53383">
    <property type="entry name" value="PLP-dependent transferases"/>
    <property type="match status" value="1"/>
</dbReference>
<dbReference type="CDD" id="cd00609">
    <property type="entry name" value="AAT_like"/>
    <property type="match status" value="1"/>
</dbReference>
<dbReference type="EMBL" id="VUNS01000003">
    <property type="protein sequence ID" value="MST96313.1"/>
    <property type="molecule type" value="Genomic_DNA"/>
</dbReference>
<comment type="cofactor">
    <cofactor evidence="1 6">
        <name>pyridoxal 5'-phosphate</name>
        <dbReference type="ChEBI" id="CHEBI:597326"/>
    </cofactor>
</comment>
<comment type="caution">
    <text evidence="8">The sequence shown here is derived from an EMBL/GenBank/DDBJ whole genome shotgun (WGS) entry which is preliminary data.</text>
</comment>
<dbReference type="InterPro" id="IPR004838">
    <property type="entry name" value="NHTrfase_class1_PyrdxlP-BS"/>
</dbReference>
<evidence type="ECO:0000256" key="3">
    <source>
        <dbReference type="ARBA" id="ARBA00022576"/>
    </source>
</evidence>
<keyword evidence="3 6" id="KW-0032">Aminotransferase</keyword>
<evidence type="ECO:0000313" key="9">
    <source>
        <dbReference type="Proteomes" id="UP000435649"/>
    </source>
</evidence>
<dbReference type="InterPro" id="IPR015424">
    <property type="entry name" value="PyrdxlP-dep_Trfase"/>
</dbReference>
<feature type="domain" description="Aminotransferase class I/classII large" evidence="7">
    <location>
        <begin position="36"/>
        <end position="384"/>
    </location>
</feature>
<organism evidence="8 9">
    <name type="scientific">Victivallis lenta</name>
    <dbReference type="NCBI Taxonomy" id="2606640"/>
    <lineage>
        <taxon>Bacteria</taxon>
        <taxon>Pseudomonadati</taxon>
        <taxon>Lentisphaerota</taxon>
        <taxon>Lentisphaeria</taxon>
        <taxon>Victivallales</taxon>
        <taxon>Victivallaceae</taxon>
        <taxon>Victivallis</taxon>
    </lineage>
</organism>